<dbReference type="AlphaFoldDB" id="A0A2R6RVJ0"/>
<evidence type="ECO:0000313" key="1">
    <source>
        <dbReference type="EMBL" id="PSS34033.1"/>
    </source>
</evidence>
<dbReference type="EMBL" id="MLYV02000162">
    <property type="protein sequence ID" value="PSS34033.1"/>
    <property type="molecule type" value="Genomic_DNA"/>
</dbReference>
<name>A0A2R6RVJ0_9APHY</name>
<protein>
    <submittedName>
        <fullName evidence="1">Uncharacterized protein</fullName>
    </submittedName>
</protein>
<accession>A0A2R6RVJ0</accession>
<gene>
    <name evidence="1" type="ORF">PHLCEN_2v1937</name>
</gene>
<evidence type="ECO:0000313" key="2">
    <source>
        <dbReference type="Proteomes" id="UP000186601"/>
    </source>
</evidence>
<sequence length="133" mass="15115">MFYQPQPLCKAARHEIIRPRLCLGDFTSSIDDMSHLRQLPPPSYHVADSSALMVLWFWGRTRYSFRADAHKGFRASPGGPQVTRVFVRQDERPIWIRGGADKASTESVRMWTRGSIAGQSISDLGLTYLSFLE</sequence>
<comment type="caution">
    <text evidence="1">The sequence shown here is derived from an EMBL/GenBank/DDBJ whole genome shotgun (WGS) entry which is preliminary data.</text>
</comment>
<proteinExistence type="predicted"/>
<keyword evidence="2" id="KW-1185">Reference proteome</keyword>
<organism evidence="1 2">
    <name type="scientific">Hermanssonia centrifuga</name>
    <dbReference type="NCBI Taxonomy" id="98765"/>
    <lineage>
        <taxon>Eukaryota</taxon>
        <taxon>Fungi</taxon>
        <taxon>Dikarya</taxon>
        <taxon>Basidiomycota</taxon>
        <taxon>Agaricomycotina</taxon>
        <taxon>Agaricomycetes</taxon>
        <taxon>Polyporales</taxon>
        <taxon>Meruliaceae</taxon>
        <taxon>Hermanssonia</taxon>
    </lineage>
</organism>
<dbReference type="Proteomes" id="UP000186601">
    <property type="component" value="Unassembled WGS sequence"/>
</dbReference>
<reference evidence="1 2" key="1">
    <citation type="submission" date="2018-02" db="EMBL/GenBank/DDBJ databases">
        <title>Genome sequence of the basidiomycete white-rot fungus Phlebia centrifuga.</title>
        <authorList>
            <person name="Granchi Z."/>
            <person name="Peng M."/>
            <person name="de Vries R.P."/>
            <person name="Hilden K."/>
            <person name="Makela M.R."/>
            <person name="Grigoriev I."/>
            <person name="Riley R."/>
        </authorList>
    </citation>
    <scope>NUCLEOTIDE SEQUENCE [LARGE SCALE GENOMIC DNA]</scope>
    <source>
        <strain evidence="1 2">FBCC195</strain>
    </source>
</reference>